<dbReference type="GO" id="GO:0016798">
    <property type="term" value="F:hydrolase activity, acting on glycosyl bonds"/>
    <property type="evidence" value="ECO:0007669"/>
    <property type="project" value="UniProtKB-KW"/>
</dbReference>
<dbReference type="PANTHER" id="PTHR35279">
    <property type="match status" value="1"/>
</dbReference>
<dbReference type="AlphaFoldDB" id="A0A7S7NRX7"/>
<evidence type="ECO:0000256" key="2">
    <source>
        <dbReference type="ARBA" id="ARBA00022801"/>
    </source>
</evidence>
<dbReference type="Pfam" id="PF00251">
    <property type="entry name" value="Glyco_hydro_32N"/>
    <property type="match status" value="1"/>
</dbReference>
<keyword evidence="3" id="KW-0326">Glycosidase</keyword>
<comment type="similarity">
    <text evidence="1">Belongs to the glycosyl hydrolase 32 family.</text>
</comment>
<dbReference type="KEGG" id="pfer:IRI77_01190"/>
<evidence type="ECO:0000256" key="1">
    <source>
        <dbReference type="ARBA" id="ARBA00009902"/>
    </source>
</evidence>
<feature type="domain" description="Glycosyl hydrolase family 32 N-terminal" evidence="4">
    <location>
        <begin position="133"/>
        <end position="276"/>
    </location>
</feature>
<sequence length="352" mass="39702">MATMDRPAIPSRRQFLASSLALAAPDVAPYLTPHKYGKLVLGPDPSPDAFDHRSVDCPFVFRHKGEFYMTYIGWDGTGYQTGLAASRDLVTWRRLGCILRRDPANPITRYNIAMNWILRDTRLRSKGELKKVRGRYLGVFHAYPNAGYEEGPALIGLCWSTDLLHWEIGDIILRPEDGADWERGGLYKPCLVEEQGTYYLFYNAKSRNLPKSEGGGWREQTGVVTSTDLKTWKRYESNPIVRNGPACSPDQRFASDPCVVTDGKRWLLFYFGLDAKGKARDLLALGDDPYHFTKSDQILIDVGPPGTVDSTYAHKPSVIVHQGDLYHYYCAVSGKYPNEVRGISVARSRPWT</sequence>
<dbReference type="PANTHER" id="PTHR35279:SF1">
    <property type="entry name" value="ARABINANASE_LEVANSUCRASE_INVERTASE"/>
    <property type="match status" value="1"/>
</dbReference>
<accession>A0A7S7NRX7</accession>
<protein>
    <submittedName>
        <fullName evidence="5">Family 43 glycosylhydrolase</fullName>
    </submittedName>
</protein>
<dbReference type="EMBL" id="CP063849">
    <property type="protein sequence ID" value="QOY88605.1"/>
    <property type="molecule type" value="Genomic_DNA"/>
</dbReference>
<dbReference type="SUPFAM" id="SSF75005">
    <property type="entry name" value="Arabinanase/levansucrase/invertase"/>
    <property type="match status" value="2"/>
</dbReference>
<reference evidence="5 6" key="1">
    <citation type="submission" date="2020-10" db="EMBL/GenBank/DDBJ databases">
        <title>Complete genome sequence of Paludibaculum fermentans P105T, a facultatively anaerobic acidobacterium capable of dissimilatory Fe(III) reduction.</title>
        <authorList>
            <person name="Dedysh S.N."/>
            <person name="Beletsky A.V."/>
            <person name="Kulichevskaya I.S."/>
            <person name="Mardanov A.V."/>
            <person name="Ravin N.V."/>
        </authorList>
    </citation>
    <scope>NUCLEOTIDE SEQUENCE [LARGE SCALE GENOMIC DNA]</scope>
    <source>
        <strain evidence="5 6">P105</strain>
    </source>
</reference>
<evidence type="ECO:0000313" key="5">
    <source>
        <dbReference type="EMBL" id="QOY88605.1"/>
    </source>
</evidence>
<evidence type="ECO:0000313" key="6">
    <source>
        <dbReference type="Proteomes" id="UP000593892"/>
    </source>
</evidence>
<keyword evidence="6" id="KW-1185">Reference proteome</keyword>
<organism evidence="5 6">
    <name type="scientific">Paludibaculum fermentans</name>
    <dbReference type="NCBI Taxonomy" id="1473598"/>
    <lineage>
        <taxon>Bacteria</taxon>
        <taxon>Pseudomonadati</taxon>
        <taxon>Acidobacteriota</taxon>
        <taxon>Terriglobia</taxon>
        <taxon>Bryobacterales</taxon>
        <taxon>Bryobacteraceae</taxon>
        <taxon>Paludibaculum</taxon>
    </lineage>
</organism>
<evidence type="ECO:0000259" key="4">
    <source>
        <dbReference type="Pfam" id="PF00251"/>
    </source>
</evidence>
<name>A0A7S7NRX7_PALFE</name>
<proteinExistence type="inferred from homology"/>
<dbReference type="InterPro" id="IPR023296">
    <property type="entry name" value="Glyco_hydro_beta-prop_sf"/>
</dbReference>
<dbReference type="Gene3D" id="2.115.10.20">
    <property type="entry name" value="Glycosyl hydrolase domain, family 43"/>
    <property type="match status" value="3"/>
</dbReference>
<evidence type="ECO:0000256" key="3">
    <source>
        <dbReference type="ARBA" id="ARBA00023295"/>
    </source>
</evidence>
<gene>
    <name evidence="5" type="ORF">IRI77_01190</name>
</gene>
<dbReference type="InterPro" id="IPR013148">
    <property type="entry name" value="Glyco_hydro_32_N"/>
</dbReference>
<keyword evidence="2 5" id="KW-0378">Hydrolase</keyword>
<dbReference type="Proteomes" id="UP000593892">
    <property type="component" value="Chromosome"/>
</dbReference>